<keyword evidence="2" id="KW-0472">Membrane</keyword>
<feature type="transmembrane region" description="Helical" evidence="2">
    <location>
        <begin position="473"/>
        <end position="493"/>
    </location>
</feature>
<feature type="transmembrane region" description="Helical" evidence="2">
    <location>
        <begin position="879"/>
        <end position="896"/>
    </location>
</feature>
<evidence type="ECO:0000313" key="3">
    <source>
        <dbReference type="EMBL" id="VVM04690.1"/>
    </source>
</evidence>
<dbReference type="Proteomes" id="UP000334923">
    <property type="component" value="Unassembled WGS sequence"/>
</dbReference>
<feature type="transmembrane region" description="Helical" evidence="2">
    <location>
        <begin position="12"/>
        <end position="34"/>
    </location>
</feature>
<reference evidence="3 4" key="1">
    <citation type="submission" date="2019-09" db="EMBL/GenBank/DDBJ databases">
        <authorList>
            <person name="Cremers G."/>
        </authorList>
    </citation>
    <scope>NUCLEOTIDE SEQUENCE [LARGE SCALE GENOMIC DNA]</scope>
    <source>
        <strain evidence="3">4A</strain>
    </source>
</reference>
<organism evidence="3 4">
    <name type="scientific">Methylacidimicrobium tartarophylax</name>
    <dbReference type="NCBI Taxonomy" id="1041768"/>
    <lineage>
        <taxon>Bacteria</taxon>
        <taxon>Pseudomonadati</taxon>
        <taxon>Verrucomicrobiota</taxon>
        <taxon>Methylacidimicrobium</taxon>
    </lineage>
</organism>
<feature type="transmembrane region" description="Helical" evidence="2">
    <location>
        <begin position="400"/>
        <end position="425"/>
    </location>
</feature>
<feature type="region of interest" description="Disordered" evidence="1">
    <location>
        <begin position="1040"/>
        <end position="1069"/>
    </location>
</feature>
<dbReference type="EMBL" id="CABFVA020000009">
    <property type="protein sequence ID" value="VVM04690.1"/>
    <property type="molecule type" value="Genomic_DNA"/>
</dbReference>
<dbReference type="PANTHER" id="PTHR32063">
    <property type="match status" value="1"/>
</dbReference>
<dbReference type="SUPFAM" id="SSF82693">
    <property type="entry name" value="Multidrug efflux transporter AcrB pore domain, PN1, PN2, PC1 and PC2 subdomains"/>
    <property type="match status" value="3"/>
</dbReference>
<evidence type="ECO:0000313" key="4">
    <source>
        <dbReference type="Proteomes" id="UP000334923"/>
    </source>
</evidence>
<dbReference type="PRINTS" id="PR00702">
    <property type="entry name" value="ACRIFLAVINRP"/>
</dbReference>
<dbReference type="RefSeq" id="WP_142659110.1">
    <property type="nucleotide sequence ID" value="NZ_CABFVA020000009.1"/>
</dbReference>
<feature type="transmembrane region" description="Helical" evidence="2">
    <location>
        <begin position="349"/>
        <end position="367"/>
    </location>
</feature>
<dbReference type="Pfam" id="PF00873">
    <property type="entry name" value="ACR_tran"/>
    <property type="match status" value="1"/>
</dbReference>
<dbReference type="AlphaFoldDB" id="A0A5E6M6W7"/>
<feature type="transmembrane region" description="Helical" evidence="2">
    <location>
        <begin position="445"/>
        <end position="467"/>
    </location>
</feature>
<keyword evidence="4" id="KW-1185">Reference proteome</keyword>
<dbReference type="GO" id="GO:0042910">
    <property type="term" value="F:xenobiotic transmembrane transporter activity"/>
    <property type="evidence" value="ECO:0007669"/>
    <property type="project" value="TreeGrafter"/>
</dbReference>
<dbReference type="InterPro" id="IPR001036">
    <property type="entry name" value="Acrflvin-R"/>
</dbReference>
<dbReference type="Gene3D" id="3.30.2090.10">
    <property type="entry name" value="Multidrug efflux transporter AcrB TolC docking domain, DN and DC subdomains"/>
    <property type="match status" value="2"/>
</dbReference>
<dbReference type="SUPFAM" id="SSF82866">
    <property type="entry name" value="Multidrug efflux transporter AcrB transmembrane domain"/>
    <property type="match status" value="2"/>
</dbReference>
<keyword evidence="2" id="KW-1133">Transmembrane helix</keyword>
<accession>A0A5E6M6W7</accession>
<feature type="transmembrane region" description="Helical" evidence="2">
    <location>
        <begin position="540"/>
        <end position="560"/>
    </location>
</feature>
<sequence length="1069" mass="117297">MTLSDLSIRRPVFAWMLMAGLILFGAISLGRLGVSDLPEIDFPVLTINLQWAGAAPEILETSIVDPIEEAVISSQGLRNITSFIEQGQASIILEFDLGRPIDAALTEVQSKVSSVKLPYDTTTQAATQTVQPVAQPILTKDNPEEQPILILAVSGKDKTLHDLVTYVDLVLHDEFQIVPGVGEIVLAGYNVRNLRVWVDNEKLKLLQLTLLDVQTALQQEQVEVAAGYLENSKREMNVRAMGEGLTPEQVGNIQIKKRGTELIYRSSIQIKDVARVEDGLDDIRRIAVTGGHPVVGLGIKKQPGANSVAVARAVKQKLEEVKRHLPPGFTLQVVYDRTQHIEEAIQETLFTLLLSALVTAAVCYLFLGTWSSTLNVLLSIPTSVLGTFIILYFLGFTLNFFTLLGLSLAIGIIVDDAIMVLENIVRHREMGQGRVLAAQIGAREITFAAVAATVAILAIFLPVAFMRGIVGKYFYQFGVTITAAVALSLLEAITLTPMRCSQLLEDPNRRRGLAWLMDRIFHGLSQVYRFFLRICVDHPWLVLLAATILFAFSLRFLALLPKELIPAQDESSFLVRIQTAVGSSIQLTQRKLEECEAIIATHPEVARVFGEVGGFIQRTGASDGNLIDAQVNVGTLYVTLKPKSERKLTQQELGDRLRSELDKLGGLKVALQDLSIRGFTTGRGFPIEFSVRGQDYKVLREQVAKITDEMKKSGYFVDLDTDFRDGMPEVRVFPDRFAANACAMPIQNIANTIAVAIGGVAQSQFTNGDRRYDIRIRLEGGERVKPEDIQKLFVRTNSNEYMPITSVAHFQTVPTYQTIGRRMRERAITVFANVASGKSQAAALAEARKIADRNVLRGYRVYWSGGAAAFEETFGSLEFALWVGIVIAYMVLASQFNSFVHPLTVLLALPFSLSGALLALWLTHQSINLYSMIGLVLLMGIAKKNSILLVEFANQKRHLEGLPVREALLEAGPIRLRPILMTSVATLAAALPPALAIGPGSESRIPMAITILGGVTVSTFFTLLVVPAAYRVFARLERKPRPPSAPAGGGPAPMVWEHAENPQSPEGIP</sequence>
<feature type="transmembrane region" description="Helical" evidence="2">
    <location>
        <begin position="374"/>
        <end position="394"/>
    </location>
</feature>
<dbReference type="PANTHER" id="PTHR32063:SF0">
    <property type="entry name" value="SWARMING MOTILITY PROTEIN SWRC"/>
    <property type="match status" value="1"/>
</dbReference>
<dbReference type="InterPro" id="IPR027463">
    <property type="entry name" value="AcrB_DN_DC_subdom"/>
</dbReference>
<dbReference type="OrthoDB" id="9757876at2"/>
<keyword evidence="2" id="KW-0812">Transmembrane</keyword>
<dbReference type="Gene3D" id="1.20.1640.10">
    <property type="entry name" value="Multidrug efflux transporter AcrB transmembrane domain"/>
    <property type="match status" value="2"/>
</dbReference>
<dbReference type="Gene3D" id="3.30.70.1430">
    <property type="entry name" value="Multidrug efflux transporter AcrB pore domain"/>
    <property type="match status" value="2"/>
</dbReference>
<protein>
    <submittedName>
        <fullName evidence="3">Multidrug resistance protein MdtC</fullName>
    </submittedName>
</protein>
<dbReference type="GO" id="GO:0005886">
    <property type="term" value="C:plasma membrane"/>
    <property type="evidence" value="ECO:0007669"/>
    <property type="project" value="TreeGrafter"/>
</dbReference>
<feature type="transmembrane region" description="Helical" evidence="2">
    <location>
        <begin position="929"/>
        <end position="953"/>
    </location>
</feature>
<dbReference type="Gene3D" id="3.30.70.1440">
    <property type="entry name" value="Multidrug efflux transporter AcrB pore domain"/>
    <property type="match status" value="1"/>
</dbReference>
<evidence type="ECO:0000256" key="1">
    <source>
        <dbReference type="SAM" id="MobiDB-lite"/>
    </source>
</evidence>
<gene>
    <name evidence="3" type="primary">mdtC</name>
    <name evidence="3" type="ORF">MAMT_00236</name>
</gene>
<evidence type="ECO:0000256" key="2">
    <source>
        <dbReference type="SAM" id="Phobius"/>
    </source>
</evidence>
<feature type="transmembrane region" description="Helical" evidence="2">
    <location>
        <begin position="974"/>
        <end position="995"/>
    </location>
</feature>
<dbReference type="SUPFAM" id="SSF82714">
    <property type="entry name" value="Multidrug efflux transporter AcrB TolC docking domain, DN and DC subdomains"/>
    <property type="match status" value="2"/>
</dbReference>
<feature type="transmembrane region" description="Helical" evidence="2">
    <location>
        <begin position="903"/>
        <end position="923"/>
    </location>
</feature>
<name>A0A5E6M6W7_9BACT</name>
<proteinExistence type="predicted"/>
<feature type="transmembrane region" description="Helical" evidence="2">
    <location>
        <begin position="1007"/>
        <end position="1033"/>
    </location>
</feature>
<dbReference type="Gene3D" id="3.30.70.1320">
    <property type="entry name" value="Multidrug efflux transporter AcrB pore domain like"/>
    <property type="match status" value="1"/>
</dbReference>